<dbReference type="EMBL" id="CAAKNF010000192">
    <property type="protein sequence ID" value="VIO90824.1"/>
    <property type="molecule type" value="Genomic_DNA"/>
</dbReference>
<dbReference type="RefSeq" id="XP_042932526.1">
    <property type="nucleotide sequence ID" value="XM_043076592.1"/>
</dbReference>
<name>A0A4E9F4I8_BRUMA</name>
<organism evidence="1">
    <name type="scientific">Brugia malayi</name>
    <name type="common">Filarial nematode worm</name>
    <dbReference type="NCBI Taxonomy" id="6279"/>
    <lineage>
        <taxon>Eukaryota</taxon>
        <taxon>Metazoa</taxon>
        <taxon>Ecdysozoa</taxon>
        <taxon>Nematoda</taxon>
        <taxon>Chromadorea</taxon>
        <taxon>Rhabditida</taxon>
        <taxon>Spirurina</taxon>
        <taxon>Spiruromorpha</taxon>
        <taxon>Filarioidea</taxon>
        <taxon>Onchocercidae</taxon>
        <taxon>Brugia</taxon>
    </lineage>
</organism>
<reference evidence="1" key="1">
    <citation type="submission" date="2019-04" db="EMBL/GenBank/DDBJ databases">
        <authorList>
            <person name="Howe K."/>
            <person name="Paulini M."/>
            <person name="Williams G."/>
        </authorList>
    </citation>
    <scope>NUCLEOTIDE SEQUENCE [LARGE SCALE GENOMIC DNA]</scope>
    <source>
        <strain evidence="1">FR3</strain>
    </source>
</reference>
<sequence length="44" mass="5285">MLRILEFHRESGFHDLLNCPKSTGNAINELYFNAFVVYWYQCED</sequence>
<accession>A0A4E9F4I8</accession>
<dbReference type="AlphaFoldDB" id="A0A4E9F4I8"/>
<dbReference type="CTD" id="66058748"/>
<gene>
    <name evidence="1" type="primary">Bm17372</name>
    <name evidence="1" type="ORF">BM_BM17372</name>
</gene>
<evidence type="ECO:0000313" key="1">
    <source>
        <dbReference type="EMBL" id="VIO90824.1"/>
    </source>
</evidence>
<dbReference type="KEGG" id="bmy:BM_BM17372"/>
<proteinExistence type="predicted"/>
<dbReference type="GeneID" id="66058748"/>
<protein>
    <submittedName>
        <fullName evidence="1">Uncharacterized protein</fullName>
    </submittedName>
</protein>